<gene>
    <name evidence="3" type="primary">LOC105041023</name>
</gene>
<dbReference type="Proteomes" id="UP000504607">
    <property type="component" value="Chromosome 3"/>
</dbReference>
<sequence>MPSGAKKRKAARRKKEMGIHPPDSPTNPSPGNGESHDSKGDTSDEGDERKGESPRSESVAVAAMDSSENGKEKPGEEIAKVTENPTKEEKEKEKEKVVEEETMAIPVSREAEDVSVELVQSEKEEAGLGGGGSTEVAEEKSAAVASVVPVHEPVFVTEEVIEATETAAVTSEALAQESEAKSVPIFDTPLAPVVEQSQPRESGELCHESERSEPHWWSIAQHGGTAVDCLMFLQAPEMLPEIEAASRKSNS</sequence>
<name>A0A8N4IET5_ELAGV</name>
<dbReference type="RefSeq" id="XP_029119188.1">
    <property type="nucleotide sequence ID" value="XM_029263355.1"/>
</dbReference>
<evidence type="ECO:0000313" key="3">
    <source>
        <dbReference type="RefSeq" id="XP_029119188.1"/>
    </source>
</evidence>
<keyword evidence="2" id="KW-1185">Reference proteome</keyword>
<keyword evidence="3" id="KW-0969">Cilium</keyword>
<protein>
    <submittedName>
        <fullName evidence="3">Cilia- and flagella-associated protein 251 isoform X2</fullName>
    </submittedName>
</protein>
<evidence type="ECO:0000313" key="2">
    <source>
        <dbReference type="Proteomes" id="UP000504607"/>
    </source>
</evidence>
<keyword evidence="3" id="KW-0282">Flagellum</keyword>
<feature type="compositionally biased region" description="Basic and acidic residues" evidence="1">
    <location>
        <begin position="68"/>
        <end position="99"/>
    </location>
</feature>
<dbReference type="AlphaFoldDB" id="A0A8N4IET5"/>
<organism evidence="2 3">
    <name type="scientific">Elaeis guineensis var. tenera</name>
    <name type="common">Oil palm</name>
    <dbReference type="NCBI Taxonomy" id="51953"/>
    <lineage>
        <taxon>Eukaryota</taxon>
        <taxon>Viridiplantae</taxon>
        <taxon>Streptophyta</taxon>
        <taxon>Embryophyta</taxon>
        <taxon>Tracheophyta</taxon>
        <taxon>Spermatophyta</taxon>
        <taxon>Magnoliopsida</taxon>
        <taxon>Liliopsida</taxon>
        <taxon>Arecaceae</taxon>
        <taxon>Arecoideae</taxon>
        <taxon>Cocoseae</taxon>
        <taxon>Elaeidinae</taxon>
        <taxon>Elaeis</taxon>
    </lineage>
</organism>
<feature type="region of interest" description="Disordered" evidence="1">
    <location>
        <begin position="1"/>
        <end position="137"/>
    </location>
</feature>
<feature type="compositionally biased region" description="Basic residues" evidence="1">
    <location>
        <begin position="1"/>
        <end position="15"/>
    </location>
</feature>
<proteinExistence type="predicted"/>
<keyword evidence="3" id="KW-0966">Cell projection</keyword>
<accession>A0A8N4IET5</accession>
<reference evidence="3" key="1">
    <citation type="submission" date="2025-08" db="UniProtKB">
        <authorList>
            <consortium name="RefSeq"/>
        </authorList>
    </citation>
    <scope>IDENTIFICATION</scope>
</reference>
<evidence type="ECO:0000256" key="1">
    <source>
        <dbReference type="SAM" id="MobiDB-lite"/>
    </source>
</evidence>
<feature type="compositionally biased region" description="Basic and acidic residues" evidence="1">
    <location>
        <begin position="34"/>
        <end position="55"/>
    </location>
</feature>